<evidence type="ECO:0000256" key="4">
    <source>
        <dbReference type="ARBA" id="ARBA00023136"/>
    </source>
</evidence>
<evidence type="ECO:0000256" key="3">
    <source>
        <dbReference type="ARBA" id="ARBA00022989"/>
    </source>
</evidence>
<dbReference type="SUPFAM" id="SSF81338">
    <property type="entry name" value="Aquaporin-like"/>
    <property type="match status" value="1"/>
</dbReference>
<evidence type="ECO:0000256" key="5">
    <source>
        <dbReference type="SAM" id="Phobius"/>
    </source>
</evidence>
<reference evidence="6" key="1">
    <citation type="journal article" date="2020" name="Nature">
        <title>Giant virus diversity and host interactions through global metagenomics.</title>
        <authorList>
            <person name="Schulz F."/>
            <person name="Roux S."/>
            <person name="Paez-Espino D."/>
            <person name="Jungbluth S."/>
            <person name="Walsh D.A."/>
            <person name="Denef V.J."/>
            <person name="McMahon K.D."/>
            <person name="Konstantinidis K.T."/>
            <person name="Eloe-Fadrosh E.A."/>
            <person name="Kyrpides N.C."/>
            <person name="Woyke T."/>
        </authorList>
    </citation>
    <scope>NUCLEOTIDE SEQUENCE</scope>
    <source>
        <strain evidence="6">GVMAG-M-3300009185-36</strain>
    </source>
</reference>
<feature type="transmembrane region" description="Helical" evidence="5">
    <location>
        <begin position="65"/>
        <end position="86"/>
    </location>
</feature>
<evidence type="ECO:0000256" key="1">
    <source>
        <dbReference type="ARBA" id="ARBA00004141"/>
    </source>
</evidence>
<organism evidence="6">
    <name type="scientific">viral metagenome</name>
    <dbReference type="NCBI Taxonomy" id="1070528"/>
    <lineage>
        <taxon>unclassified sequences</taxon>
        <taxon>metagenomes</taxon>
        <taxon>organismal metagenomes</taxon>
    </lineage>
</organism>
<evidence type="ECO:0000256" key="2">
    <source>
        <dbReference type="ARBA" id="ARBA00022692"/>
    </source>
</evidence>
<keyword evidence="4 5" id="KW-0472">Membrane</keyword>
<proteinExistence type="predicted"/>
<dbReference type="GO" id="GO:0016020">
    <property type="term" value="C:membrane"/>
    <property type="evidence" value="ECO:0007669"/>
    <property type="project" value="UniProtKB-SubCell"/>
</dbReference>
<comment type="subcellular location">
    <subcellularLocation>
        <location evidence="1">Membrane</location>
        <topology evidence="1">Multi-pass membrane protein</topology>
    </subcellularLocation>
</comment>
<dbReference type="EMBL" id="MN739048">
    <property type="protein sequence ID" value="QHS85851.1"/>
    <property type="molecule type" value="Genomic_DNA"/>
</dbReference>
<keyword evidence="2 5" id="KW-0812">Transmembrane</keyword>
<dbReference type="InterPro" id="IPR023271">
    <property type="entry name" value="Aquaporin-like"/>
</dbReference>
<accession>A0A6C0B244</accession>
<dbReference type="AlphaFoldDB" id="A0A6C0B244"/>
<name>A0A6C0B244_9ZZZZ</name>
<protein>
    <submittedName>
        <fullName evidence="6">Uncharacterized protein</fullName>
    </submittedName>
</protein>
<keyword evidence="3 5" id="KW-1133">Transmembrane helix</keyword>
<sequence length="94" mass="10007">MMPHGLLLEYMGTLLITASLFFTHANPIVVGLAYMSALFIADGKSDGFFTPLGVLVQHMLGRIGSTASLKLLVAQAAGAFSVVLLYKGRRLTGH</sequence>
<evidence type="ECO:0000313" key="6">
    <source>
        <dbReference type="EMBL" id="QHS85851.1"/>
    </source>
</evidence>